<evidence type="ECO:0000313" key="4">
    <source>
        <dbReference type="EMBL" id="KAH7324137.1"/>
    </source>
</evidence>
<feature type="domain" description="Amidohydrolase 3" evidence="3">
    <location>
        <begin position="79"/>
        <end position="602"/>
    </location>
</feature>
<keyword evidence="5" id="KW-1185">Reference proteome</keyword>
<feature type="chain" id="PRO_5035445160" evidence="2">
    <location>
        <begin position="25"/>
        <end position="664"/>
    </location>
</feature>
<reference evidence="4" key="1">
    <citation type="journal article" date="2021" name="Nat. Commun.">
        <title>Genetic determinants of endophytism in the Arabidopsis root mycobiome.</title>
        <authorList>
            <person name="Mesny F."/>
            <person name="Miyauchi S."/>
            <person name="Thiergart T."/>
            <person name="Pickel B."/>
            <person name="Atanasova L."/>
            <person name="Karlsson M."/>
            <person name="Huettel B."/>
            <person name="Barry K.W."/>
            <person name="Haridas S."/>
            <person name="Chen C."/>
            <person name="Bauer D."/>
            <person name="Andreopoulos W."/>
            <person name="Pangilinan J."/>
            <person name="LaButti K."/>
            <person name="Riley R."/>
            <person name="Lipzen A."/>
            <person name="Clum A."/>
            <person name="Drula E."/>
            <person name="Henrissat B."/>
            <person name="Kohler A."/>
            <person name="Grigoriev I.V."/>
            <person name="Martin F.M."/>
            <person name="Hacquard S."/>
        </authorList>
    </citation>
    <scope>NUCLEOTIDE SEQUENCE</scope>
    <source>
        <strain evidence="4">MPI-CAGE-CH-0235</strain>
    </source>
</reference>
<evidence type="ECO:0000256" key="2">
    <source>
        <dbReference type="SAM" id="SignalP"/>
    </source>
</evidence>
<dbReference type="Gene3D" id="2.30.40.10">
    <property type="entry name" value="Urease, subunit C, domain 1"/>
    <property type="match status" value="1"/>
</dbReference>
<organism evidence="4 5">
    <name type="scientific">Stachybotrys elegans</name>
    <dbReference type="NCBI Taxonomy" id="80388"/>
    <lineage>
        <taxon>Eukaryota</taxon>
        <taxon>Fungi</taxon>
        <taxon>Dikarya</taxon>
        <taxon>Ascomycota</taxon>
        <taxon>Pezizomycotina</taxon>
        <taxon>Sordariomycetes</taxon>
        <taxon>Hypocreomycetidae</taxon>
        <taxon>Hypocreales</taxon>
        <taxon>Stachybotryaceae</taxon>
        <taxon>Stachybotrys</taxon>
    </lineage>
</organism>
<comment type="caution">
    <text evidence="4">The sequence shown here is derived from an EMBL/GenBank/DDBJ whole genome shotgun (WGS) entry which is preliminary data.</text>
</comment>
<name>A0A8K0WTH2_9HYPO</name>
<keyword evidence="2" id="KW-0732">Signal</keyword>
<dbReference type="InterPro" id="IPR032466">
    <property type="entry name" value="Metal_Hydrolase"/>
</dbReference>
<evidence type="ECO:0000259" key="3">
    <source>
        <dbReference type="Pfam" id="PF07969"/>
    </source>
</evidence>
<dbReference type="PANTHER" id="PTHR22642:SF2">
    <property type="entry name" value="PROTEIN LONG AFTER FAR-RED 3"/>
    <property type="match status" value="1"/>
</dbReference>
<dbReference type="Gene3D" id="3.20.20.140">
    <property type="entry name" value="Metal-dependent hydrolases"/>
    <property type="match status" value="1"/>
</dbReference>
<feature type="compositionally biased region" description="Polar residues" evidence="1">
    <location>
        <begin position="512"/>
        <end position="521"/>
    </location>
</feature>
<feature type="signal peptide" evidence="2">
    <location>
        <begin position="1"/>
        <end position="24"/>
    </location>
</feature>
<protein>
    <submittedName>
        <fullName evidence="4">Amidohydrolase family-domain-containing protein</fullName>
    </submittedName>
</protein>
<dbReference type="SUPFAM" id="SSF51338">
    <property type="entry name" value="Composite domain of metallo-dependent hydrolases"/>
    <property type="match status" value="1"/>
</dbReference>
<dbReference type="InterPro" id="IPR011059">
    <property type="entry name" value="Metal-dep_hydrolase_composite"/>
</dbReference>
<dbReference type="EMBL" id="JAGPNK010000003">
    <property type="protein sequence ID" value="KAH7324137.1"/>
    <property type="molecule type" value="Genomic_DNA"/>
</dbReference>
<accession>A0A8K0WTH2</accession>
<dbReference type="SUPFAM" id="SSF51556">
    <property type="entry name" value="Metallo-dependent hydrolases"/>
    <property type="match status" value="1"/>
</dbReference>
<dbReference type="AlphaFoldDB" id="A0A8K0WTH2"/>
<proteinExistence type="predicted"/>
<dbReference type="Gene3D" id="3.10.310.70">
    <property type="match status" value="1"/>
</dbReference>
<dbReference type="GO" id="GO:0016810">
    <property type="term" value="F:hydrolase activity, acting on carbon-nitrogen (but not peptide) bonds"/>
    <property type="evidence" value="ECO:0007669"/>
    <property type="project" value="InterPro"/>
</dbReference>
<dbReference type="InterPro" id="IPR013108">
    <property type="entry name" value="Amidohydro_3"/>
</dbReference>
<gene>
    <name evidence="4" type="ORF">B0I35DRAFT_496333</name>
</gene>
<sequence length="664" mass="72494">MTVRVISSSWLLLAGAICLHLVFATNTHPIADIVFHNGSIHSLDEDSSIHSAMAIKDGYITFLGRDSCARSLIGPDTRLIDLEGRMAMPGLVDAHMHVLEGGSDLLKCSLNYQPLLLREVLSHIQSCLDTDVDKSDDDWLEVIALDYYTLTDSTGGVNKFDLDTLAARRPILVISADRHTRWVNSAALTGSGIDETTSDPAGGIIERLSGSREPSGILQDNAGGLLAGPAPPTLEHNLQAAKAALKLLREEGVTTFQDAEARETSAAAFAAIKDEGSLSARAYFDYVVTSPNSTTAVESLIDDIVNFTQKWDDGSEMNPRPTVKWQAAKLFMDGVILYPANTGAVIEPYLVPTGNGSVWEPDPRPKPEPYWASDILDLTIEQLILNQIDIQVHTDGDLAVRETLNSLERFRSSHGDEYDYRVGLAHNELTDPQDWPRFSKLKADPIMSFQWAQAMPEWIPNTLNSMGPIRSNYLEAWGSIAQSGSRIIYGSDWPIDPLDEWLTIKVAVTRSGDPTNPNSPASLGPPYDGPGLPGPTLTREQAIRAITIESSRFLRADKKIGSLEVGKLADVIILESNYFELPDEEIGRQKVLLTMLGGEVLYVSDGMSFGGIIPRFPNNDTLATALDKKRVGGVRGRSLAANGRQALQRVRPRGACGHGQLHRN</sequence>
<dbReference type="PANTHER" id="PTHR22642">
    <property type="entry name" value="IMIDAZOLONEPROPIONASE"/>
    <property type="match status" value="1"/>
</dbReference>
<evidence type="ECO:0000313" key="5">
    <source>
        <dbReference type="Proteomes" id="UP000813444"/>
    </source>
</evidence>
<dbReference type="Pfam" id="PF07969">
    <property type="entry name" value="Amidohydro_3"/>
    <property type="match status" value="1"/>
</dbReference>
<feature type="region of interest" description="Disordered" evidence="1">
    <location>
        <begin position="512"/>
        <end position="531"/>
    </location>
</feature>
<evidence type="ECO:0000256" key="1">
    <source>
        <dbReference type="SAM" id="MobiDB-lite"/>
    </source>
</evidence>
<dbReference type="OrthoDB" id="194468at2759"/>
<dbReference type="Proteomes" id="UP000813444">
    <property type="component" value="Unassembled WGS sequence"/>
</dbReference>